<reference evidence="1" key="1">
    <citation type="journal article" date="2021" name="New Phytol.">
        <title>Evolutionary innovations through gain and loss of genes in the ectomycorrhizal Boletales.</title>
        <authorList>
            <person name="Wu G."/>
            <person name="Miyauchi S."/>
            <person name="Morin E."/>
            <person name="Kuo A."/>
            <person name="Drula E."/>
            <person name="Varga T."/>
            <person name="Kohler A."/>
            <person name="Feng B."/>
            <person name="Cao Y."/>
            <person name="Lipzen A."/>
            <person name="Daum C."/>
            <person name="Hundley H."/>
            <person name="Pangilinan J."/>
            <person name="Johnson J."/>
            <person name="Barry K."/>
            <person name="LaButti K."/>
            <person name="Ng V."/>
            <person name="Ahrendt S."/>
            <person name="Min B."/>
            <person name="Choi I.G."/>
            <person name="Park H."/>
            <person name="Plett J.M."/>
            <person name="Magnuson J."/>
            <person name="Spatafora J.W."/>
            <person name="Nagy L.G."/>
            <person name="Henrissat B."/>
            <person name="Grigoriev I.V."/>
            <person name="Yang Z.L."/>
            <person name="Xu J."/>
            <person name="Martin F.M."/>
        </authorList>
    </citation>
    <scope>NUCLEOTIDE SEQUENCE</scope>
    <source>
        <strain evidence="1">KUC20120723A-06</strain>
    </source>
</reference>
<evidence type="ECO:0000313" key="2">
    <source>
        <dbReference type="Proteomes" id="UP000790709"/>
    </source>
</evidence>
<name>A0ACB8BPJ9_9AGAM</name>
<comment type="caution">
    <text evidence="1">The sequence shown here is derived from an EMBL/GenBank/DDBJ whole genome shotgun (WGS) entry which is preliminary data.</text>
</comment>
<keyword evidence="2" id="KW-1185">Reference proteome</keyword>
<dbReference type="Proteomes" id="UP000790709">
    <property type="component" value="Unassembled WGS sequence"/>
</dbReference>
<gene>
    <name evidence="1" type="ORF">BV22DRAFT_1103798</name>
</gene>
<sequence length="338" mass="37897">MPARTYTSSSVQIYYSPSAIPPQVWETLRQHADTANIILPHAEKALNLERSGQVSARQVWITYAPPDHPVEFVLSCTEGPLGTYPVFIFTSIAFAELDEDYLEHPLHLLARALHDVVDIERVFSVFAVRPVTTVFVKIWSELTGVAPYEEPYYDAIFSYCTKKTLVNRTTTIHPELIFELCPATPGDTEAVAELCRKFAATSEPFIMSAEMAVLEAELLIAKQQVWVHRVHRVGEAPDIASIVATTRQSANVSAITKVFSNPRWRKLGCAERLVRRVCRELLTKNDKVVLYVGQGNPAAKVYHRVGFVGLGENDSPVDGVEPWVEIGFDRSRVHLGHW</sequence>
<proteinExistence type="predicted"/>
<evidence type="ECO:0000313" key="1">
    <source>
        <dbReference type="EMBL" id="KAH7927274.1"/>
    </source>
</evidence>
<protein>
    <submittedName>
        <fullName evidence="1">Uncharacterized protein</fullName>
    </submittedName>
</protein>
<organism evidence="1 2">
    <name type="scientific">Leucogyrophana mollusca</name>
    <dbReference type="NCBI Taxonomy" id="85980"/>
    <lineage>
        <taxon>Eukaryota</taxon>
        <taxon>Fungi</taxon>
        <taxon>Dikarya</taxon>
        <taxon>Basidiomycota</taxon>
        <taxon>Agaricomycotina</taxon>
        <taxon>Agaricomycetes</taxon>
        <taxon>Agaricomycetidae</taxon>
        <taxon>Boletales</taxon>
        <taxon>Boletales incertae sedis</taxon>
        <taxon>Leucogyrophana</taxon>
    </lineage>
</organism>
<accession>A0ACB8BPJ9</accession>
<dbReference type="EMBL" id="MU266369">
    <property type="protein sequence ID" value="KAH7927274.1"/>
    <property type="molecule type" value="Genomic_DNA"/>
</dbReference>